<evidence type="ECO:0000256" key="1">
    <source>
        <dbReference type="SAM" id="Phobius"/>
    </source>
</evidence>
<sequence length="458" mass="48145">MYFSAAEALAWGRLPYRDFLFLHPPGVVVALAPLGALARLTRDSWGIELARVAAVLLGAVNAGLVALAARRAGLVAAATAGAFYAVWRPVAVTETETRLEPFVSLGLLVALAVLATAPDRVRRRALVLAGCGLGFALTVKIWAVVPVVVVLVWCVARFGRRAAAWVAVPLVATVVVVCLPFLLAAPGPMFRMVVVDQLSRGRMAATLTKRTTGMLGLSEVVGHRPHLEGPVLLLLVAGAALLALAWVRVPSARVAVVLLLAQGGVVLASPSYFRYYDAYPAPALALCVGAVAAAVLGLLPARPRAPVVRRTAAVTLALGLVLALGAAAGSDTRAVIGRAFPAAALRGAVSRARCVTADSAGALVQLDVFGRDLRRGCPVVIDVGGLSHDRDAAAIVGGLQTSRRTDQRWQRDVRGYLRSGGAQVLVRRHYDGFDRATIHSLHRPRLRLDAGAYAVYGR</sequence>
<keyword evidence="1" id="KW-0812">Transmembrane</keyword>
<feature type="transmembrane region" description="Helical" evidence="1">
    <location>
        <begin position="20"/>
        <end position="37"/>
    </location>
</feature>
<feature type="transmembrane region" description="Helical" evidence="1">
    <location>
        <begin position="162"/>
        <end position="183"/>
    </location>
</feature>
<reference evidence="2" key="1">
    <citation type="submission" date="2021-06" db="EMBL/GenBank/DDBJ databases">
        <title>Complete genome sequence of Nocardioides sp. G188.</title>
        <authorList>
            <person name="Im W.-T."/>
        </authorList>
    </citation>
    <scope>NUCLEOTIDE SEQUENCE</scope>
    <source>
        <strain evidence="2">G188</strain>
    </source>
</reference>
<dbReference type="AlphaFoldDB" id="A0A975SXN1"/>
<evidence type="ECO:0000313" key="2">
    <source>
        <dbReference type="EMBL" id="QWZ07855.1"/>
    </source>
</evidence>
<dbReference type="KEGG" id="nps:KRR39_21125"/>
<feature type="transmembrane region" description="Helical" evidence="1">
    <location>
        <begin position="311"/>
        <end position="329"/>
    </location>
</feature>
<evidence type="ECO:0000313" key="3">
    <source>
        <dbReference type="Proteomes" id="UP000683575"/>
    </source>
</evidence>
<dbReference type="EMBL" id="CP077062">
    <property type="protein sequence ID" value="QWZ07855.1"/>
    <property type="molecule type" value="Genomic_DNA"/>
</dbReference>
<keyword evidence="1" id="KW-1133">Transmembrane helix</keyword>
<feature type="transmembrane region" description="Helical" evidence="1">
    <location>
        <begin position="279"/>
        <end position="299"/>
    </location>
</feature>
<dbReference type="RefSeq" id="WP_216939365.1">
    <property type="nucleotide sequence ID" value="NZ_CP077062.1"/>
</dbReference>
<keyword evidence="1" id="KW-0472">Membrane</keyword>
<feature type="transmembrane region" description="Helical" evidence="1">
    <location>
        <begin position="125"/>
        <end position="155"/>
    </location>
</feature>
<keyword evidence="3" id="KW-1185">Reference proteome</keyword>
<accession>A0A975SXN1</accession>
<organism evidence="2 3">
    <name type="scientific">Nocardioides panacis</name>
    <dbReference type="NCBI Taxonomy" id="2849501"/>
    <lineage>
        <taxon>Bacteria</taxon>
        <taxon>Bacillati</taxon>
        <taxon>Actinomycetota</taxon>
        <taxon>Actinomycetes</taxon>
        <taxon>Propionibacteriales</taxon>
        <taxon>Nocardioidaceae</taxon>
        <taxon>Nocardioides</taxon>
    </lineage>
</organism>
<gene>
    <name evidence="2" type="ORF">KRR39_21125</name>
</gene>
<feature type="transmembrane region" description="Helical" evidence="1">
    <location>
        <begin position="49"/>
        <end position="68"/>
    </location>
</feature>
<name>A0A975SXN1_9ACTN</name>
<feature type="transmembrane region" description="Helical" evidence="1">
    <location>
        <begin position="102"/>
        <end position="119"/>
    </location>
</feature>
<feature type="transmembrane region" description="Helical" evidence="1">
    <location>
        <begin position="229"/>
        <end position="247"/>
    </location>
</feature>
<feature type="transmembrane region" description="Helical" evidence="1">
    <location>
        <begin position="254"/>
        <end position="273"/>
    </location>
</feature>
<protein>
    <submittedName>
        <fullName evidence="2">DUF2029 domain-containing protein</fullName>
    </submittedName>
</protein>
<proteinExistence type="predicted"/>
<dbReference type="Proteomes" id="UP000683575">
    <property type="component" value="Chromosome"/>
</dbReference>
<feature type="transmembrane region" description="Helical" evidence="1">
    <location>
        <begin position="74"/>
        <end position="90"/>
    </location>
</feature>